<feature type="transmembrane region" description="Helical" evidence="17">
    <location>
        <begin position="408"/>
        <end position="434"/>
    </location>
</feature>
<evidence type="ECO:0000256" key="15">
    <source>
        <dbReference type="ARBA" id="ARBA00047825"/>
    </source>
</evidence>
<feature type="domain" description="Amino acid permease/ SLC12A" evidence="18">
    <location>
        <begin position="371"/>
        <end position="647"/>
    </location>
</feature>
<keyword evidence="3" id="KW-1003">Cell membrane</keyword>
<accession>A0A7I8W160</accession>
<dbReference type="InterPro" id="IPR004842">
    <property type="entry name" value="SLC12A_fam"/>
</dbReference>
<feature type="domain" description="SLC12A transporter C-terminal" evidence="19">
    <location>
        <begin position="661"/>
        <end position="781"/>
    </location>
</feature>
<reference evidence="20 21" key="1">
    <citation type="submission" date="2020-08" db="EMBL/GenBank/DDBJ databases">
        <authorList>
            <person name="Hejnol A."/>
        </authorList>
    </citation>
    <scope>NUCLEOTIDE SEQUENCE [LARGE SCALE GENOMIC DNA]</scope>
</reference>
<keyword evidence="9 17" id="KW-1133">Transmembrane helix</keyword>
<feature type="compositionally biased region" description="Polar residues" evidence="16">
    <location>
        <begin position="21"/>
        <end position="33"/>
    </location>
</feature>
<feature type="transmembrane region" description="Helical" evidence="17">
    <location>
        <begin position="216"/>
        <end position="235"/>
    </location>
</feature>
<dbReference type="PRINTS" id="PR01081">
    <property type="entry name" value="KCLTRNSPORT"/>
</dbReference>
<dbReference type="Pfam" id="PF00324">
    <property type="entry name" value="AA_permease"/>
    <property type="match status" value="2"/>
</dbReference>
<evidence type="ECO:0000256" key="14">
    <source>
        <dbReference type="ARBA" id="ARBA00046331"/>
    </source>
</evidence>
<comment type="caution">
    <text evidence="20">The sequence shown here is derived from an EMBL/GenBank/DDBJ whole genome shotgun (WGS) entry which is preliminary data.</text>
</comment>
<evidence type="ECO:0000256" key="3">
    <source>
        <dbReference type="ARBA" id="ARBA00022475"/>
    </source>
</evidence>
<dbReference type="PANTHER" id="PTHR11827">
    <property type="entry name" value="SOLUTE CARRIER FAMILY 12, CATION COTRANSPORTERS"/>
    <property type="match status" value="1"/>
</dbReference>
<keyword evidence="10" id="KW-0406">Ion transport</keyword>
<evidence type="ECO:0000256" key="2">
    <source>
        <dbReference type="ARBA" id="ARBA00022448"/>
    </source>
</evidence>
<dbReference type="Proteomes" id="UP000549394">
    <property type="component" value="Unassembled WGS sequence"/>
</dbReference>
<evidence type="ECO:0000259" key="19">
    <source>
        <dbReference type="Pfam" id="PF03522"/>
    </source>
</evidence>
<feature type="domain" description="Amino acid permease/ SLC12A" evidence="18">
    <location>
        <begin position="92"/>
        <end position="265"/>
    </location>
</feature>
<feature type="compositionally biased region" description="Basic and acidic residues" evidence="16">
    <location>
        <begin position="1"/>
        <end position="11"/>
    </location>
</feature>
<dbReference type="Pfam" id="PF03522">
    <property type="entry name" value="SLC12"/>
    <property type="match status" value="3"/>
</dbReference>
<evidence type="ECO:0000259" key="18">
    <source>
        <dbReference type="Pfam" id="PF00324"/>
    </source>
</evidence>
<evidence type="ECO:0000256" key="17">
    <source>
        <dbReference type="SAM" id="Phobius"/>
    </source>
</evidence>
<evidence type="ECO:0000256" key="7">
    <source>
        <dbReference type="ARBA" id="ARBA00022847"/>
    </source>
</evidence>
<feature type="transmembrane region" description="Helical" evidence="17">
    <location>
        <begin position="165"/>
        <end position="196"/>
    </location>
</feature>
<dbReference type="Gene3D" id="1.20.1740.10">
    <property type="entry name" value="Amino acid/polyamine transporter I"/>
    <property type="match status" value="1"/>
</dbReference>
<feature type="domain" description="SLC12A transporter C-terminal" evidence="19">
    <location>
        <begin position="997"/>
        <end position="1091"/>
    </location>
</feature>
<dbReference type="AlphaFoldDB" id="A0A7I8W160"/>
<feature type="transmembrane region" description="Helical" evidence="17">
    <location>
        <begin position="532"/>
        <end position="553"/>
    </location>
</feature>
<dbReference type="InterPro" id="IPR018491">
    <property type="entry name" value="SLC12_C"/>
</dbReference>
<evidence type="ECO:0000256" key="16">
    <source>
        <dbReference type="SAM" id="MobiDB-lite"/>
    </source>
</evidence>
<dbReference type="InterPro" id="IPR000076">
    <property type="entry name" value="KCL_cotranspt"/>
</dbReference>
<evidence type="ECO:0000313" key="20">
    <source>
        <dbReference type="EMBL" id="CAD5121824.1"/>
    </source>
</evidence>
<dbReference type="GO" id="GO:0045202">
    <property type="term" value="C:synapse"/>
    <property type="evidence" value="ECO:0007669"/>
    <property type="project" value="GOC"/>
</dbReference>
<comment type="similarity">
    <text evidence="14">Belongs to the SLC12A transporter family. K/Cl co-transporter subfamily.</text>
</comment>
<dbReference type="InterPro" id="IPR004841">
    <property type="entry name" value="AA-permease/SLC12A_dom"/>
</dbReference>
<dbReference type="GO" id="GO:0015379">
    <property type="term" value="F:potassium:chloride symporter activity"/>
    <property type="evidence" value="ECO:0007669"/>
    <property type="project" value="InterPro"/>
</dbReference>
<feature type="compositionally biased region" description="Basic and acidic residues" evidence="16">
    <location>
        <begin position="928"/>
        <end position="970"/>
    </location>
</feature>
<keyword evidence="11 17" id="KW-0472">Membrane</keyword>
<evidence type="ECO:0000256" key="11">
    <source>
        <dbReference type="ARBA" id="ARBA00023136"/>
    </source>
</evidence>
<proteinExistence type="inferred from homology"/>
<evidence type="ECO:0000256" key="1">
    <source>
        <dbReference type="ARBA" id="ARBA00004651"/>
    </source>
</evidence>
<dbReference type="PANTHER" id="PTHR11827:SF73">
    <property type="entry name" value="KAZACHOC, ISOFORM G"/>
    <property type="match status" value="1"/>
</dbReference>
<evidence type="ECO:0000313" key="21">
    <source>
        <dbReference type="Proteomes" id="UP000549394"/>
    </source>
</evidence>
<dbReference type="GO" id="GO:0055064">
    <property type="term" value="P:chloride ion homeostasis"/>
    <property type="evidence" value="ECO:0007669"/>
    <property type="project" value="TreeGrafter"/>
</dbReference>
<comment type="subcellular location">
    <subcellularLocation>
        <location evidence="1">Cell membrane</location>
        <topology evidence="1">Multi-pass membrane protein</topology>
    </subcellularLocation>
</comment>
<dbReference type="GO" id="GO:0007268">
    <property type="term" value="P:chemical synaptic transmission"/>
    <property type="evidence" value="ECO:0007669"/>
    <property type="project" value="TreeGrafter"/>
</dbReference>
<evidence type="ECO:0000256" key="8">
    <source>
        <dbReference type="ARBA" id="ARBA00022958"/>
    </source>
</evidence>
<feature type="transmembrane region" description="Helical" evidence="17">
    <location>
        <begin position="507"/>
        <end position="526"/>
    </location>
</feature>
<organism evidence="20 21">
    <name type="scientific">Dimorphilus gyrociliatus</name>
    <dbReference type="NCBI Taxonomy" id="2664684"/>
    <lineage>
        <taxon>Eukaryota</taxon>
        <taxon>Metazoa</taxon>
        <taxon>Spiralia</taxon>
        <taxon>Lophotrochozoa</taxon>
        <taxon>Annelida</taxon>
        <taxon>Polychaeta</taxon>
        <taxon>Polychaeta incertae sedis</taxon>
        <taxon>Dinophilidae</taxon>
        <taxon>Dimorphilus</taxon>
    </lineage>
</organism>
<keyword evidence="4" id="KW-0633">Potassium transport</keyword>
<protein>
    <submittedName>
        <fullName evidence="20">DgyrCDS10296</fullName>
    </submittedName>
</protein>
<feature type="transmembrane region" description="Helical" evidence="17">
    <location>
        <begin position="565"/>
        <end position="581"/>
    </location>
</feature>
<keyword evidence="13" id="KW-0868">Chloride</keyword>
<feature type="region of interest" description="Disordered" evidence="16">
    <location>
        <begin position="1"/>
        <end position="36"/>
    </location>
</feature>
<dbReference type="GO" id="GO:0005886">
    <property type="term" value="C:plasma membrane"/>
    <property type="evidence" value="ECO:0007669"/>
    <property type="project" value="UniProtKB-SubCell"/>
</dbReference>
<sequence length="1091" mass="121132">MPKFEVSKADEKFEDADTETNELNQQEQASTGDMNDHGAKKNLYLYEEDMKQMPRVATFVKSLVNYHTVHPSEKDAEAKKPKMAQLGVIFGVYLPTIQHIFGVLMFVRLAWIVGSAGVIQSFVMVFLCCLTTFVTAISMSAIATNGMVQAGGSYFMISRNLGPECGGAVGICFYLANTFAVDLYILGAIEIFLQYMAPQLAYFGDIHHNPDNNMRVYGTVTLLILTLVVAVGVRFVQMFAPISLACVIISIICVYIGAFQANANTRDVNICMLGNRLLTHKSITASGRVWCSKNTSGPIYNNFCGNSTGATPESCEYYKTHNLSYIPGIPGVASGVFAQNAHSHYLKEKEVVRGVEGSPERGEVVSDMAITFVALCAIYFPSVTGIMTGSNMSGDLKDPQKSIPIGTILAQLTCSFVYLSFILLFGATAEGALLRDKFGESLGGSLLVAKLAWPHPWVILVGAFCSTLGAALQCLTSAPRLLQAIARDNIIPFLDVFKVTTKKGEPLRALLLTTIIAEAGILIAKLEGVAPVIDVCFLMCYGFVNLTCVLQTLLKTPNWRPRFKYYHWTLSLLGVALNLALSIMAGWYFALAAFAIGAFIYKYVEYKGSEKEWGDSITGLSLSAAQKALLKLDECDPHTKNWRPQVLVLCKINQDLTLKYPRIFSFASQLKAGKGLTVVAAVLEGDFIERAQDAEEAKQILRDVLKEEKVKGFAKILVTKDITEGLNNLVQTIGLGGLRHNTVMVGWPYGWRNSTEERSWKVFLDTVKAVTAKELALLVPRGINSFPSNFERSNGTIDVWWIVHDGGMLILLSFLLQQHKVWKQCKIRIFTVAQMTDNSIQLKKDLQTFLYQLRISAEVFVEEMYDNDISAYTVERTLDMEKRAEMLRELHMSKQKTMVPRRTSRPSLTQIQEIVDSSHLAKLSDSPTAKRKEGSESKTRRESLREKFRSSRSTSKTEKSEESIKIEMDTLKLPPSGASNLNPTDDSDDDKNKVHFTFSPSELEEIQQKMSTQKLSDHEGKLMRMHTAIKLNEAIRSKSGDAKLVIINFPAPPAKLSAEENYMEYLEALTEGLDRVLMVRGSGKEVVTIYS</sequence>
<keyword evidence="7" id="KW-0769">Symport</keyword>
<name>A0A7I8W160_9ANNE</name>
<feature type="transmembrane region" description="Helical" evidence="17">
    <location>
        <begin position="242"/>
        <end position="259"/>
    </location>
</feature>
<evidence type="ECO:0000256" key="4">
    <source>
        <dbReference type="ARBA" id="ARBA00022538"/>
    </source>
</evidence>
<feature type="transmembrane region" description="Helical" evidence="17">
    <location>
        <begin position="368"/>
        <end position="387"/>
    </location>
</feature>
<dbReference type="GO" id="GO:0006884">
    <property type="term" value="P:cell volume homeostasis"/>
    <property type="evidence" value="ECO:0007669"/>
    <property type="project" value="TreeGrafter"/>
</dbReference>
<keyword evidence="8" id="KW-0630">Potassium</keyword>
<evidence type="ECO:0000256" key="5">
    <source>
        <dbReference type="ARBA" id="ARBA00022553"/>
    </source>
</evidence>
<keyword evidence="2" id="KW-0813">Transport</keyword>
<evidence type="ECO:0000256" key="13">
    <source>
        <dbReference type="ARBA" id="ARBA00023214"/>
    </source>
</evidence>
<evidence type="ECO:0000256" key="6">
    <source>
        <dbReference type="ARBA" id="ARBA00022692"/>
    </source>
</evidence>
<dbReference type="GO" id="GO:1990573">
    <property type="term" value="P:potassium ion import across plasma membrane"/>
    <property type="evidence" value="ECO:0007669"/>
    <property type="project" value="TreeGrafter"/>
</dbReference>
<feature type="region of interest" description="Disordered" evidence="16">
    <location>
        <begin position="919"/>
        <end position="995"/>
    </location>
</feature>
<keyword evidence="6 17" id="KW-0812">Transmembrane</keyword>
<dbReference type="NCBIfam" id="TIGR00930">
    <property type="entry name" value="2a30"/>
    <property type="match status" value="1"/>
</dbReference>
<keyword evidence="21" id="KW-1185">Reference proteome</keyword>
<evidence type="ECO:0000256" key="12">
    <source>
        <dbReference type="ARBA" id="ARBA00023180"/>
    </source>
</evidence>
<dbReference type="GO" id="GO:0055075">
    <property type="term" value="P:potassium ion homeostasis"/>
    <property type="evidence" value="ECO:0007669"/>
    <property type="project" value="TreeGrafter"/>
</dbReference>
<keyword evidence="12" id="KW-0325">Glycoprotein</keyword>
<feature type="domain" description="SLC12A transporter C-terminal" evidence="19">
    <location>
        <begin position="792"/>
        <end position="857"/>
    </location>
</feature>
<feature type="transmembrane region" description="Helical" evidence="17">
    <location>
        <begin position="88"/>
        <end position="113"/>
    </location>
</feature>
<evidence type="ECO:0000256" key="9">
    <source>
        <dbReference type="ARBA" id="ARBA00022989"/>
    </source>
</evidence>
<gene>
    <name evidence="20" type="ORF">DGYR_LOCUS9727</name>
</gene>
<evidence type="ECO:0000256" key="10">
    <source>
        <dbReference type="ARBA" id="ARBA00023065"/>
    </source>
</evidence>
<dbReference type="OrthoDB" id="2020542at2759"/>
<comment type="catalytic activity">
    <reaction evidence="15">
        <text>K(+)(in) + chloride(in) = K(+)(out) + chloride(out)</text>
        <dbReference type="Rhea" id="RHEA:72427"/>
        <dbReference type="ChEBI" id="CHEBI:17996"/>
        <dbReference type="ChEBI" id="CHEBI:29103"/>
    </reaction>
</comment>
<keyword evidence="5" id="KW-0597">Phosphoprotein</keyword>
<feature type="transmembrane region" description="Helical" evidence="17">
    <location>
        <begin position="119"/>
        <end position="144"/>
    </location>
</feature>
<dbReference type="EMBL" id="CAJFCJ010000015">
    <property type="protein sequence ID" value="CAD5121824.1"/>
    <property type="molecule type" value="Genomic_DNA"/>
</dbReference>